<gene>
    <name evidence="1" type="primary">ZP3</name>
    <name evidence="1" type="ORF">K3G42_011730</name>
</gene>
<proteinExistence type="predicted"/>
<dbReference type="Proteomes" id="UP000827872">
    <property type="component" value="Linkage Group LG11"/>
</dbReference>
<name>A0ACB8FUJ6_9SAUR</name>
<dbReference type="EMBL" id="CM037624">
    <property type="protein sequence ID" value="KAH8010721.1"/>
    <property type="molecule type" value="Genomic_DNA"/>
</dbReference>
<evidence type="ECO:0000313" key="2">
    <source>
        <dbReference type="Proteomes" id="UP000827872"/>
    </source>
</evidence>
<protein>
    <submittedName>
        <fullName evidence="1">Zona pellucida sperm-binding protein 3</fullName>
    </submittedName>
</protein>
<comment type="caution">
    <text evidence="1">The sequence shown here is derived from an EMBL/GenBank/DDBJ whole genome shotgun (WGS) entry which is preliminary data.</text>
</comment>
<evidence type="ECO:0000313" key="1">
    <source>
        <dbReference type="EMBL" id="KAH8010721.1"/>
    </source>
</evidence>
<organism evidence="1 2">
    <name type="scientific">Sphaerodactylus townsendi</name>
    <dbReference type="NCBI Taxonomy" id="933632"/>
    <lineage>
        <taxon>Eukaryota</taxon>
        <taxon>Metazoa</taxon>
        <taxon>Chordata</taxon>
        <taxon>Craniata</taxon>
        <taxon>Vertebrata</taxon>
        <taxon>Euteleostomi</taxon>
        <taxon>Lepidosauria</taxon>
        <taxon>Squamata</taxon>
        <taxon>Bifurcata</taxon>
        <taxon>Gekkota</taxon>
        <taxon>Sphaerodactylidae</taxon>
        <taxon>Sphaerodactylus</taxon>
    </lineage>
</organism>
<sequence>MVVVVYRDLFGTGQLIQADDFSLGPQGCYHTSTGASDKLVVFEVGLHACSSKVQTTSDSLIYHTSLYYNPSFASNSITVGNSPIVIPIECHYPRKENVSSRAIKPTRIPFNSTVSAGDKLLFSLRLMNDNWSAERTSTGYRLGDILHIQADVYGGNHVPLRLFVDSCVATQEPGKDSTPKYAIIDFHGCLVDGRIYGASSAFRMPRSQQETLQFTVEAFRFAGDTKNTIYVTCHLKVTAADEEPDLLNKACSFNNQRNRLKGFFFFIFYPLFLTDFSKEEMVDDLVVGPLSIFDVDQEHQKDQMEAKGIPTVIEVEADSAIGPQFILQTDKELSELLVSETVTSNDMMLDETYENGFMDAKMSTGTDESSGDLTILGKGTKMPLQGRTSEKQSFQENFMAIAAGTLMHVLLRYIF</sequence>
<accession>A0ACB8FUJ6</accession>
<keyword evidence="2" id="KW-1185">Reference proteome</keyword>
<reference evidence="1" key="1">
    <citation type="submission" date="2021-08" db="EMBL/GenBank/DDBJ databases">
        <title>The first chromosome-level gecko genome reveals the dynamic sex chromosomes of Neotropical dwarf geckos (Sphaerodactylidae: Sphaerodactylus).</title>
        <authorList>
            <person name="Pinto B.J."/>
            <person name="Keating S.E."/>
            <person name="Gamble T."/>
        </authorList>
    </citation>
    <scope>NUCLEOTIDE SEQUENCE</scope>
    <source>
        <strain evidence="1">TG3544</strain>
    </source>
</reference>